<sequence length="163" mass="18827">MHQRADLAERSFERLAEARGDITAEVIERYYASCPDARGSFAHHGLDNIPELEGRMVSETAYMLMHWAADPTTVRIEQGTTICHHQDTLEVGPHWYMGLIDAVLAVLFETIPDSEQREREIWREIREEIASFIDSVRPEFWRQENEGPLPPFPLAKPDLAQQR</sequence>
<dbReference type="EMBL" id="CP121106">
    <property type="protein sequence ID" value="WFL77299.1"/>
    <property type="molecule type" value="Genomic_DNA"/>
</dbReference>
<gene>
    <name evidence="2" type="ORF">P7228_15110</name>
</gene>
<evidence type="ECO:0000313" key="3">
    <source>
        <dbReference type="Proteomes" id="UP001215827"/>
    </source>
</evidence>
<keyword evidence="3" id="KW-1185">Reference proteome</keyword>
<dbReference type="Gene3D" id="1.10.490.10">
    <property type="entry name" value="Globins"/>
    <property type="match status" value="1"/>
</dbReference>
<reference evidence="2 3" key="1">
    <citation type="submission" date="2023-03" db="EMBL/GenBank/DDBJ databases">
        <title>Altererythrobacter sp. CAU 1644 isolated from sand.</title>
        <authorList>
            <person name="Kim W."/>
        </authorList>
    </citation>
    <scope>NUCLEOTIDE SEQUENCE [LARGE SCALE GENOMIC DNA]</scope>
    <source>
        <strain evidence="2 3">CAU 1644</strain>
    </source>
</reference>
<dbReference type="SUPFAM" id="SSF46458">
    <property type="entry name" value="Globin-like"/>
    <property type="match status" value="1"/>
</dbReference>
<dbReference type="RefSeq" id="WP_278016057.1">
    <property type="nucleotide sequence ID" value="NZ_CP121106.1"/>
</dbReference>
<proteinExistence type="predicted"/>
<organism evidence="2 3">
    <name type="scientific">Altererythrobacter arenosus</name>
    <dbReference type="NCBI Taxonomy" id="3032592"/>
    <lineage>
        <taxon>Bacteria</taxon>
        <taxon>Pseudomonadati</taxon>
        <taxon>Pseudomonadota</taxon>
        <taxon>Alphaproteobacteria</taxon>
        <taxon>Sphingomonadales</taxon>
        <taxon>Erythrobacteraceae</taxon>
        <taxon>Altererythrobacter</taxon>
    </lineage>
</organism>
<protein>
    <recommendedName>
        <fullName evidence="4">Globin</fullName>
    </recommendedName>
</protein>
<accession>A0ABY8FZ68</accession>
<dbReference type="Proteomes" id="UP001215827">
    <property type="component" value="Chromosome"/>
</dbReference>
<feature type="region of interest" description="Disordered" evidence="1">
    <location>
        <begin position="144"/>
        <end position="163"/>
    </location>
</feature>
<name>A0ABY8FZ68_9SPHN</name>
<dbReference type="InterPro" id="IPR009050">
    <property type="entry name" value="Globin-like_sf"/>
</dbReference>
<evidence type="ECO:0000256" key="1">
    <source>
        <dbReference type="SAM" id="MobiDB-lite"/>
    </source>
</evidence>
<evidence type="ECO:0000313" key="2">
    <source>
        <dbReference type="EMBL" id="WFL77299.1"/>
    </source>
</evidence>
<evidence type="ECO:0008006" key="4">
    <source>
        <dbReference type="Google" id="ProtNLM"/>
    </source>
</evidence>
<dbReference type="InterPro" id="IPR012292">
    <property type="entry name" value="Globin/Proto"/>
</dbReference>